<dbReference type="VEuPathDB" id="TriTrypDB:C3747_282g24"/>
<feature type="coiled-coil region" evidence="1">
    <location>
        <begin position="287"/>
        <end position="342"/>
    </location>
</feature>
<dbReference type="EMBL" id="PRFA01000047">
    <property type="protein sequence ID" value="PWU90903.1"/>
    <property type="molecule type" value="Genomic_DNA"/>
</dbReference>
<sequence>MAEDKKTKATAALSSSSSSTSGAERRKPLEDVILSPELTHCPLTPKLYLVGGGEHAEARKTRLRSQGATLQHKKRTDQKLTKRLLKARGIKRKDEDDMTRHRVTEKAAISSSATSSEKQAESSVISERDSLLERLREKERQFDEKITALDETLSCAERGRLQRDSIIDDLRAEVTRLRAQLELAAGAKSQADELREKILKERTVALEEAHAKIEALHDTVREKNQRIKHLERELKLRQAAIAAQPQQKLAVTTTAERVKVPQLQKQEEQKQGMLRTLSPNVVSLEERERERRKREQYSANLRALQEEVQALEQRYNITRNEKNALDDENYALRSKLEAIQEEIETRVAGAVKAMQSHVDQKRELEAEVLATRLGMARLLRLLSEVPEMRRYLRVTAIDDDMLFTGYTLAAVTSDRKAISENAGHPHYQRRRNVGFSTLAVGTGVDDGVYGGSLMPWSSNIYLNGKWYRKLQEIIDDENNFLRSRKICIGDLEDAARCGRGGADGPPRLPPASDVLKGRQNDKDFWIPYAVFVEAQKFKNRYFPALSYECFYPFLIAVNHVWNEKTKRRVAIETRRRLYLQQQKQEQEKRHRAAKEQTDDVLHSNDCLRQMSSSALSFQQQLQQLRHEVRRRVTGKNSLELFHAYDYLIKCALKHLLEVQEEHAALLKRHQYSLRSVCASKEEHIDEEDRERMINEEGGVGIVDFGNEAFVLLRRALSALAEEVQEISERSASRIEASCRDMQEFLGALRDQKLRAISFQEQQQQRLREGDSAVLLRTQTLDSVPVSTLLRVIEGVLDFVDEVQREVLVARNAMSRCATQADEKSELLFTPGAVDDGIGAEYDEEEDELEMAMDA</sequence>
<evidence type="ECO:0000313" key="4">
    <source>
        <dbReference type="Proteomes" id="UP000246121"/>
    </source>
</evidence>
<dbReference type="VEuPathDB" id="TriTrypDB:TcCL_NonESM07225"/>
<keyword evidence="1" id="KW-0175">Coiled coil</keyword>
<evidence type="ECO:0000313" key="3">
    <source>
        <dbReference type="EMBL" id="PWU90903.1"/>
    </source>
</evidence>
<dbReference type="AlphaFoldDB" id="A0A2V2V9B2"/>
<evidence type="ECO:0000256" key="2">
    <source>
        <dbReference type="SAM" id="MobiDB-lite"/>
    </source>
</evidence>
<dbReference type="VEuPathDB" id="TriTrypDB:TcCLB.509627.20"/>
<feature type="compositionally biased region" description="Basic and acidic residues" evidence="2">
    <location>
        <begin position="92"/>
        <end position="105"/>
    </location>
</feature>
<feature type="coiled-coil region" evidence="1">
    <location>
        <begin position="132"/>
        <end position="240"/>
    </location>
</feature>
<feature type="region of interest" description="Disordered" evidence="2">
    <location>
        <begin position="1"/>
        <end position="30"/>
    </location>
</feature>
<gene>
    <name evidence="3" type="ORF">C4B63_47g87</name>
</gene>
<dbReference type="VEuPathDB" id="TriTrypDB:TcG_04931"/>
<feature type="compositionally biased region" description="Polar residues" evidence="2">
    <location>
        <begin position="109"/>
        <end position="125"/>
    </location>
</feature>
<dbReference type="VEuPathDB" id="TriTrypDB:C4B63_47g87"/>
<comment type="caution">
    <text evidence="3">The sequence shown here is derived from an EMBL/GenBank/DDBJ whole genome shotgun (WGS) entry which is preliminary data.</text>
</comment>
<reference evidence="3 4" key="1">
    <citation type="journal article" date="2018" name="Microb. Genom.">
        <title>Expanding an expanded genome: long-read sequencing of Trypanosoma cruzi.</title>
        <authorList>
            <person name="Berna L."/>
            <person name="Rodriguez M."/>
            <person name="Chiribao M.L."/>
            <person name="Parodi-Talice A."/>
            <person name="Pita S."/>
            <person name="Rijo G."/>
            <person name="Alvarez-Valin F."/>
            <person name="Robello C."/>
        </authorList>
    </citation>
    <scope>NUCLEOTIDE SEQUENCE [LARGE SCALE GENOMIC DNA]</scope>
    <source>
        <strain evidence="3 4">Dm28c</strain>
    </source>
</reference>
<organism evidence="3 4">
    <name type="scientific">Trypanosoma cruzi</name>
    <dbReference type="NCBI Taxonomy" id="5693"/>
    <lineage>
        <taxon>Eukaryota</taxon>
        <taxon>Discoba</taxon>
        <taxon>Euglenozoa</taxon>
        <taxon>Kinetoplastea</taxon>
        <taxon>Metakinetoplastina</taxon>
        <taxon>Trypanosomatida</taxon>
        <taxon>Trypanosomatidae</taxon>
        <taxon>Trypanosoma</taxon>
        <taxon>Schizotrypanum</taxon>
    </lineage>
</organism>
<dbReference type="VEuPathDB" id="TriTrypDB:ECC02_005262"/>
<proteinExistence type="predicted"/>
<feature type="compositionally biased region" description="Low complexity" evidence="2">
    <location>
        <begin position="9"/>
        <end position="21"/>
    </location>
</feature>
<name>A0A2V2V9B2_TRYCR</name>
<feature type="region of interest" description="Disordered" evidence="2">
    <location>
        <begin position="92"/>
        <end position="128"/>
    </location>
</feature>
<feature type="coiled-coil region" evidence="1">
    <location>
        <begin position="576"/>
        <end position="627"/>
    </location>
</feature>
<dbReference type="Proteomes" id="UP000246121">
    <property type="component" value="Unassembled WGS sequence"/>
</dbReference>
<dbReference type="VEuPathDB" id="TriTrypDB:TCDM_04084"/>
<dbReference type="VEuPathDB" id="TriTrypDB:TcCLB.503697.20"/>
<dbReference type="VEuPathDB" id="TriTrypDB:TcBrA4_0131630"/>
<protein>
    <submittedName>
        <fullName evidence="3">Uncharacterized protein</fullName>
    </submittedName>
</protein>
<feature type="region of interest" description="Disordered" evidence="2">
    <location>
        <begin position="58"/>
        <end position="79"/>
    </location>
</feature>
<dbReference type="VEuPathDB" id="TriTrypDB:Tc_MARK_3330"/>
<accession>A0A2V2V9B2</accession>
<evidence type="ECO:0000256" key="1">
    <source>
        <dbReference type="SAM" id="Coils"/>
    </source>
</evidence>
<dbReference type="VEuPathDB" id="TriTrypDB:TCSYLVIO_004532"/>